<keyword evidence="2" id="KW-0812">Transmembrane</keyword>
<evidence type="ECO:0000256" key="1">
    <source>
        <dbReference type="SAM" id="MobiDB-lite"/>
    </source>
</evidence>
<feature type="transmembrane region" description="Helical" evidence="2">
    <location>
        <begin position="73"/>
        <end position="97"/>
    </location>
</feature>
<evidence type="ECO:0000313" key="5">
    <source>
        <dbReference type="EMBL" id="WNF29189.1"/>
    </source>
</evidence>
<evidence type="ECO:0000313" key="6">
    <source>
        <dbReference type="Proteomes" id="UP001303236"/>
    </source>
</evidence>
<keyword evidence="2" id="KW-1133">Transmembrane helix</keyword>
<organism evidence="5 6">
    <name type="scientific">Streptomyces durocortorensis</name>
    <dbReference type="NCBI Taxonomy" id="2811104"/>
    <lineage>
        <taxon>Bacteria</taxon>
        <taxon>Bacillati</taxon>
        <taxon>Actinomycetota</taxon>
        <taxon>Actinomycetes</taxon>
        <taxon>Kitasatosporales</taxon>
        <taxon>Streptomycetaceae</taxon>
        <taxon>Streptomyces</taxon>
    </lineage>
</organism>
<evidence type="ECO:0000259" key="3">
    <source>
        <dbReference type="Pfam" id="PF13828"/>
    </source>
</evidence>
<accession>A0ABY9W139</accession>
<keyword evidence="6" id="KW-1185">Reference proteome</keyword>
<dbReference type="Proteomes" id="UP001303236">
    <property type="component" value="Chromosome"/>
</dbReference>
<name>A0ABY9W139_9ACTN</name>
<feature type="domain" description="Septum formation-related" evidence="4">
    <location>
        <begin position="147"/>
        <end position="224"/>
    </location>
</feature>
<dbReference type="EMBL" id="CP134500">
    <property type="protein sequence ID" value="WNF29189.1"/>
    <property type="molecule type" value="Genomic_DNA"/>
</dbReference>
<protein>
    <submittedName>
        <fullName evidence="5">DUF4190 domain-containing protein</fullName>
    </submittedName>
</protein>
<dbReference type="InterPro" id="IPR025241">
    <property type="entry name" value="DUF4190"/>
</dbReference>
<dbReference type="Pfam" id="PF13845">
    <property type="entry name" value="Septum_form"/>
    <property type="match status" value="1"/>
</dbReference>
<evidence type="ECO:0000259" key="4">
    <source>
        <dbReference type="Pfam" id="PF13845"/>
    </source>
</evidence>
<evidence type="ECO:0000256" key="2">
    <source>
        <dbReference type="SAM" id="Phobius"/>
    </source>
</evidence>
<feature type="domain" description="DUF4190" evidence="3">
    <location>
        <begin position="35"/>
        <end position="91"/>
    </location>
</feature>
<dbReference type="Pfam" id="PF13828">
    <property type="entry name" value="DUF4190"/>
    <property type="match status" value="1"/>
</dbReference>
<dbReference type="InterPro" id="IPR026004">
    <property type="entry name" value="Septum_form"/>
</dbReference>
<gene>
    <name evidence="5" type="ORF">RI138_21475</name>
</gene>
<feature type="transmembrane region" description="Helical" evidence="2">
    <location>
        <begin position="35"/>
        <end position="61"/>
    </location>
</feature>
<sequence>MTVPPPPHSPVPPAPPAAGPHGPWQPVPRQPLSGLAVASLVLSLLVCLAPVGLVLGIVALVRLPRTGRRGKGLAVAGTAVGGAVVALSALLLVVGGVRFTAWTGEGPSPFTPGDRTATSLYDLAEEDCFTPASGLPTPGGDRLKTMSAEIVPCDEPHQGQVYGSFELTGKAFPGAAAVADAANKGCAPLLHDFALDTTALPRSQMFYYHPDSAGWASGNRTVLCWLGSTAGPLEESLRQDLEDWDEAQFAYLMALRPASEARVSRPATAADDDLAGATAWAGRMAAGTDESARILRVTGGLPAEAEDPVTAFADRLEQLSGVMSAAAKARTPQEFEKLTNSIGEDDGSREERAVRDALGLRLPGGGDLAG</sequence>
<proteinExistence type="predicted"/>
<reference evidence="5 6" key="1">
    <citation type="submission" date="2023-09" db="EMBL/GenBank/DDBJ databases">
        <title>Genome completion map analysis of the actinomycetes C11-1.</title>
        <authorList>
            <person name="Qin P."/>
            <person name="Guan P."/>
        </authorList>
    </citation>
    <scope>NUCLEOTIDE SEQUENCE [LARGE SCALE GENOMIC DNA]</scope>
    <source>
        <strain evidence="5 6">C11-1</strain>
    </source>
</reference>
<feature type="region of interest" description="Disordered" evidence="1">
    <location>
        <begin position="1"/>
        <end position="25"/>
    </location>
</feature>
<keyword evidence="2" id="KW-0472">Membrane</keyword>